<evidence type="ECO:0000256" key="5">
    <source>
        <dbReference type="PROSITE-ProRule" id="PRU00339"/>
    </source>
</evidence>
<dbReference type="SUPFAM" id="SSF48452">
    <property type="entry name" value="TPR-like"/>
    <property type="match status" value="1"/>
</dbReference>
<dbReference type="PANTHER" id="PTHR44591:SF3">
    <property type="entry name" value="RESPONSE REGULATORY DOMAIN-CONTAINING PROTEIN"/>
    <property type="match status" value="1"/>
</dbReference>
<comment type="function">
    <text evidence="3">May play the central regulatory role in sporulation. It may be an element of the effector pathway responsible for the activation of sporulation genes in response to nutritional stress. Spo0A may act in concert with spo0H (a sigma factor) to control the expression of some genes that are critical to the sporulation process.</text>
</comment>
<evidence type="ECO:0000313" key="8">
    <source>
        <dbReference type="Proteomes" id="UP000198619"/>
    </source>
</evidence>
<reference evidence="7 8" key="1">
    <citation type="submission" date="2016-10" db="EMBL/GenBank/DDBJ databases">
        <authorList>
            <person name="de Groot N.N."/>
        </authorList>
    </citation>
    <scope>NUCLEOTIDE SEQUENCE [LARGE SCALE GENOMIC DNA]</scope>
    <source>
        <strain evidence="7 8">DSM 12271</strain>
    </source>
</reference>
<keyword evidence="2 4" id="KW-0597">Phosphoprotein</keyword>
<feature type="modified residue" description="4-aspartylphosphate" evidence="4">
    <location>
        <position position="54"/>
    </location>
</feature>
<dbReference type="SMART" id="SM00448">
    <property type="entry name" value="REC"/>
    <property type="match status" value="1"/>
</dbReference>
<dbReference type="PROSITE" id="PS50110">
    <property type="entry name" value="RESPONSE_REGULATORY"/>
    <property type="match status" value="1"/>
</dbReference>
<protein>
    <recommendedName>
        <fullName evidence="1">Stage 0 sporulation protein A homolog</fullName>
    </recommendedName>
</protein>
<dbReference type="InterPro" id="IPR011006">
    <property type="entry name" value="CheY-like_superfamily"/>
</dbReference>
<accession>A0A1I0WEW8</accession>
<dbReference type="PANTHER" id="PTHR44591">
    <property type="entry name" value="STRESS RESPONSE REGULATOR PROTEIN 1"/>
    <property type="match status" value="1"/>
</dbReference>
<dbReference type="SUPFAM" id="SSF52172">
    <property type="entry name" value="CheY-like"/>
    <property type="match status" value="1"/>
</dbReference>
<evidence type="ECO:0000256" key="4">
    <source>
        <dbReference type="PROSITE-ProRule" id="PRU00169"/>
    </source>
</evidence>
<evidence type="ECO:0000256" key="3">
    <source>
        <dbReference type="ARBA" id="ARBA00024867"/>
    </source>
</evidence>
<evidence type="ECO:0000313" key="7">
    <source>
        <dbReference type="EMBL" id="SFA86957.1"/>
    </source>
</evidence>
<dbReference type="InterPro" id="IPR011990">
    <property type="entry name" value="TPR-like_helical_dom_sf"/>
</dbReference>
<sequence length="200" mass="22697">MGKVLIVDDTKNIRLLLTTCLELRGYDVMTAENGKVALEILQKEKNNIDLIFLDVRMPGMSGTEVLRNFSDYGVECKVVVMTAFATVKNAVECTKLGAKLYLQKPFSHERVNSILDEIEMENNEAKNILCENENNIQVYITKAEKLISEQEYNEAIENLKNALAINPYVKHIYYLIGKANEGIGNNIEAKRFNIISKLFD</sequence>
<dbReference type="PROSITE" id="PS50005">
    <property type="entry name" value="TPR"/>
    <property type="match status" value="1"/>
</dbReference>
<feature type="domain" description="Response regulatory" evidence="6">
    <location>
        <begin position="3"/>
        <end position="119"/>
    </location>
</feature>
<dbReference type="InterPro" id="IPR019734">
    <property type="entry name" value="TPR_rpt"/>
</dbReference>
<dbReference type="AlphaFoldDB" id="A0A1I0WEW8"/>
<feature type="repeat" description="TPR" evidence="5">
    <location>
        <begin position="136"/>
        <end position="169"/>
    </location>
</feature>
<dbReference type="InterPro" id="IPR050595">
    <property type="entry name" value="Bact_response_regulator"/>
</dbReference>
<dbReference type="Gene3D" id="1.25.40.10">
    <property type="entry name" value="Tetratricopeptide repeat domain"/>
    <property type="match status" value="1"/>
</dbReference>
<keyword evidence="8" id="KW-1185">Reference proteome</keyword>
<dbReference type="RefSeq" id="WP_090039073.1">
    <property type="nucleotide sequence ID" value="NZ_FOKI01000005.1"/>
</dbReference>
<organism evidence="7 8">
    <name type="scientific">Clostridium frigidicarnis</name>
    <dbReference type="NCBI Taxonomy" id="84698"/>
    <lineage>
        <taxon>Bacteria</taxon>
        <taxon>Bacillati</taxon>
        <taxon>Bacillota</taxon>
        <taxon>Clostridia</taxon>
        <taxon>Eubacteriales</taxon>
        <taxon>Clostridiaceae</taxon>
        <taxon>Clostridium</taxon>
    </lineage>
</organism>
<dbReference type="EMBL" id="FOKI01000005">
    <property type="protein sequence ID" value="SFA86957.1"/>
    <property type="molecule type" value="Genomic_DNA"/>
</dbReference>
<dbReference type="Proteomes" id="UP000198619">
    <property type="component" value="Unassembled WGS sequence"/>
</dbReference>
<dbReference type="Gene3D" id="3.40.50.2300">
    <property type="match status" value="1"/>
</dbReference>
<name>A0A1I0WEW8_9CLOT</name>
<dbReference type="STRING" id="84698.SAMN04488528_100524"/>
<dbReference type="InterPro" id="IPR001789">
    <property type="entry name" value="Sig_transdc_resp-reg_receiver"/>
</dbReference>
<gene>
    <name evidence="7" type="ORF">SAMN04488528_100524</name>
</gene>
<dbReference type="OrthoDB" id="9790669at2"/>
<dbReference type="Pfam" id="PF00072">
    <property type="entry name" value="Response_reg"/>
    <property type="match status" value="1"/>
</dbReference>
<dbReference type="GO" id="GO:0000160">
    <property type="term" value="P:phosphorelay signal transduction system"/>
    <property type="evidence" value="ECO:0007669"/>
    <property type="project" value="InterPro"/>
</dbReference>
<proteinExistence type="predicted"/>
<evidence type="ECO:0000256" key="1">
    <source>
        <dbReference type="ARBA" id="ARBA00018672"/>
    </source>
</evidence>
<evidence type="ECO:0000256" key="2">
    <source>
        <dbReference type="ARBA" id="ARBA00022553"/>
    </source>
</evidence>
<keyword evidence="5" id="KW-0802">TPR repeat</keyword>
<evidence type="ECO:0000259" key="6">
    <source>
        <dbReference type="PROSITE" id="PS50110"/>
    </source>
</evidence>